<reference evidence="1 2" key="1">
    <citation type="journal article" date="2022" name="Hortic Res">
        <title>A haplotype resolved chromosomal level avocado genome allows analysis of novel avocado genes.</title>
        <authorList>
            <person name="Nath O."/>
            <person name="Fletcher S.J."/>
            <person name="Hayward A."/>
            <person name="Shaw L.M."/>
            <person name="Masouleh A.K."/>
            <person name="Furtado A."/>
            <person name="Henry R.J."/>
            <person name="Mitter N."/>
        </authorList>
    </citation>
    <scope>NUCLEOTIDE SEQUENCE [LARGE SCALE GENOMIC DNA]</scope>
    <source>
        <strain evidence="2">cv. Hass</strain>
    </source>
</reference>
<sequence>MDGNSSVLRGTDVESCKQACLNNCSCKAAFFQYDGNISDGSCFLPSQLFSLMNNQREKTGYDSSAFIKVPTPSSSASFCFALVRKRRVTEKEEEDSFDQVPGMPKLIWAIQLLWHQPYQDPDEVGILQGGGVFCAKNVPFR</sequence>
<gene>
    <name evidence="1" type="ORF">MRB53_019973</name>
</gene>
<accession>A0ACC2KZJ2</accession>
<comment type="caution">
    <text evidence="1">The sequence shown here is derived from an EMBL/GenBank/DDBJ whole genome shotgun (WGS) entry which is preliminary data.</text>
</comment>
<evidence type="ECO:0000313" key="2">
    <source>
        <dbReference type="Proteomes" id="UP001234297"/>
    </source>
</evidence>
<keyword evidence="2" id="KW-1185">Reference proteome</keyword>
<dbReference type="EMBL" id="CM056814">
    <property type="protein sequence ID" value="KAJ8626666.1"/>
    <property type="molecule type" value="Genomic_DNA"/>
</dbReference>
<organism evidence="1 2">
    <name type="scientific">Persea americana</name>
    <name type="common">Avocado</name>
    <dbReference type="NCBI Taxonomy" id="3435"/>
    <lineage>
        <taxon>Eukaryota</taxon>
        <taxon>Viridiplantae</taxon>
        <taxon>Streptophyta</taxon>
        <taxon>Embryophyta</taxon>
        <taxon>Tracheophyta</taxon>
        <taxon>Spermatophyta</taxon>
        <taxon>Magnoliopsida</taxon>
        <taxon>Magnoliidae</taxon>
        <taxon>Laurales</taxon>
        <taxon>Lauraceae</taxon>
        <taxon>Persea</taxon>
    </lineage>
</organism>
<protein>
    <submittedName>
        <fullName evidence="1">Uncharacterized protein</fullName>
    </submittedName>
</protein>
<proteinExistence type="predicted"/>
<evidence type="ECO:0000313" key="1">
    <source>
        <dbReference type="EMBL" id="KAJ8626666.1"/>
    </source>
</evidence>
<dbReference type="Proteomes" id="UP001234297">
    <property type="component" value="Chromosome 6"/>
</dbReference>
<name>A0ACC2KZJ2_PERAE</name>